<gene>
    <name evidence="1" type="ORF">AGR4A_Cc190028</name>
</gene>
<comment type="caution">
    <text evidence="1">The sequence shown here is derived from an EMBL/GenBank/DDBJ whole genome shotgun (WGS) entry which is preliminary data.</text>
</comment>
<accession>A0A822UZ30</accession>
<evidence type="ECO:0000313" key="2">
    <source>
        <dbReference type="Proteomes" id="UP000192074"/>
    </source>
</evidence>
<sequence length="164" mass="18030">MARGVTVTTRSGRASFGQARFGAQVDAWVQQTEKRLNAVFRLSTQKVISYMQESVPVRDGFLRASLVVLVNQDPPKADKTDEDGMGPYTDAYMKVAIAGAVAGDRIVSAYTMVYARRLEYGFNGTDSLGRSYNQAPRGWTRAAVARWNEAVQEATKEAIARSGR</sequence>
<dbReference type="EMBL" id="FCNL01000011">
    <property type="protein sequence ID" value="CVI15225.1"/>
    <property type="molecule type" value="Genomic_DNA"/>
</dbReference>
<evidence type="ECO:0000313" key="1">
    <source>
        <dbReference type="EMBL" id="CVI15225.1"/>
    </source>
</evidence>
<organism evidence="1 2">
    <name type="scientific">Agrobacterium tumefaciens str. B6</name>
    <dbReference type="NCBI Taxonomy" id="1183423"/>
    <lineage>
        <taxon>Bacteria</taxon>
        <taxon>Pseudomonadati</taxon>
        <taxon>Pseudomonadota</taxon>
        <taxon>Alphaproteobacteria</taxon>
        <taxon>Hyphomicrobiales</taxon>
        <taxon>Rhizobiaceae</taxon>
        <taxon>Rhizobium/Agrobacterium group</taxon>
        <taxon>Agrobacterium</taxon>
        <taxon>Agrobacterium tumefaciens complex</taxon>
    </lineage>
</organism>
<protein>
    <recommendedName>
        <fullName evidence="3">HK97 gp10 family phage protein</fullName>
    </recommendedName>
</protein>
<reference evidence="1 2" key="1">
    <citation type="submission" date="2016-01" db="EMBL/GenBank/DDBJ databases">
        <authorList>
            <person name="Regsiter A."/>
            <person name="william w."/>
        </authorList>
    </citation>
    <scope>NUCLEOTIDE SEQUENCE [LARGE SCALE GENOMIC DNA]</scope>
    <source>
        <strain evidence="1 2">B6</strain>
    </source>
</reference>
<dbReference type="RefSeq" id="WP_060723199.1">
    <property type="nucleotide sequence ID" value="NZ_LMVK01000004.1"/>
</dbReference>
<proteinExistence type="predicted"/>
<name>A0A822UZ30_AGRTU</name>
<evidence type="ECO:0008006" key="3">
    <source>
        <dbReference type="Google" id="ProtNLM"/>
    </source>
</evidence>
<dbReference type="AlphaFoldDB" id="A0A822UZ30"/>
<dbReference type="Proteomes" id="UP000192074">
    <property type="component" value="Unassembled WGS sequence"/>
</dbReference>